<dbReference type="PRINTS" id="PR00700">
    <property type="entry name" value="PRTYPHPHTASE"/>
</dbReference>
<dbReference type="SMART" id="SM00194">
    <property type="entry name" value="PTPc"/>
    <property type="match status" value="1"/>
</dbReference>
<evidence type="ECO:0000313" key="5">
    <source>
        <dbReference type="Proteomes" id="UP000031036"/>
    </source>
</evidence>
<dbReference type="InterPro" id="IPR052782">
    <property type="entry name" value="Oocyte-zygote_transition_reg"/>
</dbReference>
<gene>
    <name evidence="4" type="primary">PTPRC</name>
    <name evidence="4" type="ORF">Tcan_10760</name>
</gene>
<dbReference type="GO" id="GO:0004725">
    <property type="term" value="F:protein tyrosine phosphatase activity"/>
    <property type="evidence" value="ECO:0007669"/>
    <property type="project" value="InterPro"/>
</dbReference>
<protein>
    <submittedName>
        <fullName evidence="4">Receptor-type tyrosine-protein phosphatase C</fullName>
    </submittedName>
</protein>
<reference evidence="4 5" key="1">
    <citation type="submission" date="2014-11" db="EMBL/GenBank/DDBJ databases">
        <title>Genetic blueprint of the zoonotic pathogen Toxocara canis.</title>
        <authorList>
            <person name="Zhu X.-Q."/>
            <person name="Korhonen P.K."/>
            <person name="Cai H."/>
            <person name="Young N.D."/>
            <person name="Nejsum P."/>
            <person name="von Samson-Himmelstjerna G."/>
            <person name="Boag P.R."/>
            <person name="Tan P."/>
            <person name="Li Q."/>
            <person name="Min J."/>
            <person name="Yang Y."/>
            <person name="Wang X."/>
            <person name="Fang X."/>
            <person name="Hall R.S."/>
            <person name="Hofmann A."/>
            <person name="Sternberg P.W."/>
            <person name="Jex A.R."/>
            <person name="Gasser R.B."/>
        </authorList>
    </citation>
    <scope>NUCLEOTIDE SEQUENCE [LARGE SCALE GENOMIC DNA]</scope>
    <source>
        <strain evidence="4">PN_DK_2014</strain>
    </source>
</reference>
<dbReference type="EMBL" id="JPKZ01002763">
    <property type="protein sequence ID" value="KHN75313.1"/>
    <property type="molecule type" value="Genomic_DNA"/>
</dbReference>
<proteinExistence type="predicted"/>
<name>A0A0B2V191_TOXCA</name>
<feature type="region of interest" description="Disordered" evidence="1">
    <location>
        <begin position="1"/>
        <end position="42"/>
    </location>
</feature>
<keyword evidence="5" id="KW-1185">Reference proteome</keyword>
<dbReference type="Proteomes" id="UP000031036">
    <property type="component" value="Unassembled WGS sequence"/>
</dbReference>
<evidence type="ECO:0000256" key="1">
    <source>
        <dbReference type="SAM" id="MobiDB-lite"/>
    </source>
</evidence>
<dbReference type="OMA" id="MPRHTAM"/>
<dbReference type="PROSITE" id="PS50056">
    <property type="entry name" value="TYR_PHOSPHATASE_2"/>
    <property type="match status" value="1"/>
</dbReference>
<dbReference type="PROSITE" id="PS00383">
    <property type="entry name" value="TYR_PHOSPHATASE_1"/>
    <property type="match status" value="1"/>
</dbReference>
<dbReference type="InterPro" id="IPR016130">
    <property type="entry name" value="Tyr_Pase_AS"/>
</dbReference>
<dbReference type="STRING" id="6265.A0A0B2V191"/>
<dbReference type="PROSITE" id="PS50055">
    <property type="entry name" value="TYR_PHOSPHATASE_PTP"/>
    <property type="match status" value="1"/>
</dbReference>
<feature type="compositionally biased region" description="Polar residues" evidence="1">
    <location>
        <begin position="21"/>
        <end position="30"/>
    </location>
</feature>
<accession>A0A0B2V191</accession>
<feature type="domain" description="Tyrosine-protein phosphatase" evidence="2">
    <location>
        <begin position="79"/>
        <end position="359"/>
    </location>
</feature>
<comment type="caution">
    <text evidence="4">The sequence shown here is derived from an EMBL/GenBank/DDBJ whole genome shotgun (WGS) entry which is preliminary data.</text>
</comment>
<evidence type="ECO:0000259" key="2">
    <source>
        <dbReference type="PROSITE" id="PS50055"/>
    </source>
</evidence>
<dbReference type="InterPro" id="IPR029021">
    <property type="entry name" value="Prot-tyrosine_phosphatase-like"/>
</dbReference>
<keyword evidence="4" id="KW-0675">Receptor</keyword>
<dbReference type="PANTHER" id="PTHR46163:SF2">
    <property type="entry name" value="PROTEIN-TYROSINE PHOSPHATASE"/>
    <property type="match status" value="1"/>
</dbReference>
<dbReference type="Gene3D" id="3.90.190.10">
    <property type="entry name" value="Protein tyrosine phosphatase superfamily"/>
    <property type="match status" value="2"/>
</dbReference>
<dbReference type="InterPro" id="IPR000242">
    <property type="entry name" value="PTP_cat"/>
</dbReference>
<dbReference type="Pfam" id="PF00102">
    <property type="entry name" value="Y_phosphatase"/>
    <property type="match status" value="2"/>
</dbReference>
<evidence type="ECO:0000259" key="3">
    <source>
        <dbReference type="PROSITE" id="PS50056"/>
    </source>
</evidence>
<dbReference type="InterPro" id="IPR000387">
    <property type="entry name" value="Tyr_Pase_dom"/>
</dbReference>
<dbReference type="InterPro" id="IPR003595">
    <property type="entry name" value="Tyr_Pase_cat"/>
</dbReference>
<dbReference type="AlphaFoldDB" id="A0A0B2V191"/>
<sequence>MKLGRGLRSASRRKRAPTVRKSISTTSRSGTSEEDGTQMERLSQKHKLISTKKAMDHPEKLHHMRDFCLQAVQLGVAGLVKEFLEIKAKSTPAAKLRKTAFDKNKDKNRYKDVFCIDETRVVLNYPPGQNDYIHANYVAVRNNKKRFICTQANVFCIDETRVVLNYPPGQNDYIHANYVAAPKDNTVEDFWRMVWQEKSKAVIMLCSIMECGKKKCEQYWPAATGETMNFGKLCIKNIKIIEVEKIMSVTKLNITDGSGELEVEHIAWTTWPDRGVPENFLACFRLLQRVKDVECIVIHCSAGIGRTGTIVGLEVANQMFDHGEKVSMREIVQEMRKQRHGSVQTDIQYVYMHRCIIGLSENKKAVKRSEVHSFMQQFEQLAKARGAIGVH</sequence>
<organism evidence="4 5">
    <name type="scientific">Toxocara canis</name>
    <name type="common">Canine roundworm</name>
    <dbReference type="NCBI Taxonomy" id="6265"/>
    <lineage>
        <taxon>Eukaryota</taxon>
        <taxon>Metazoa</taxon>
        <taxon>Ecdysozoa</taxon>
        <taxon>Nematoda</taxon>
        <taxon>Chromadorea</taxon>
        <taxon>Rhabditida</taxon>
        <taxon>Spirurina</taxon>
        <taxon>Ascaridomorpha</taxon>
        <taxon>Ascaridoidea</taxon>
        <taxon>Toxocaridae</taxon>
        <taxon>Toxocara</taxon>
    </lineage>
</organism>
<dbReference type="PANTHER" id="PTHR46163">
    <property type="entry name" value="TYROSINE-PROTEIN PHOSPHATASE-RELATED"/>
    <property type="match status" value="1"/>
</dbReference>
<dbReference type="SUPFAM" id="SSF52799">
    <property type="entry name" value="(Phosphotyrosine protein) phosphatases II"/>
    <property type="match status" value="2"/>
</dbReference>
<evidence type="ECO:0000313" key="4">
    <source>
        <dbReference type="EMBL" id="KHN75313.1"/>
    </source>
</evidence>
<dbReference type="OrthoDB" id="8609993at2759"/>
<dbReference type="SMART" id="SM00404">
    <property type="entry name" value="PTPc_motif"/>
    <property type="match status" value="1"/>
</dbReference>
<feature type="domain" description="Tyrosine specific protein phosphatases" evidence="3">
    <location>
        <begin position="278"/>
        <end position="350"/>
    </location>
</feature>
<dbReference type="CDD" id="cd00047">
    <property type="entry name" value="PTPc"/>
    <property type="match status" value="1"/>
</dbReference>